<organism evidence="7 8">
    <name type="scientific">Clostridium cellulovorans (strain ATCC 35296 / DSM 3052 / OCM 3 / 743B)</name>
    <dbReference type="NCBI Taxonomy" id="573061"/>
    <lineage>
        <taxon>Bacteria</taxon>
        <taxon>Bacillati</taxon>
        <taxon>Bacillota</taxon>
        <taxon>Clostridia</taxon>
        <taxon>Eubacteriales</taxon>
        <taxon>Clostridiaceae</taxon>
        <taxon>Clostridium</taxon>
    </lineage>
</organism>
<dbReference type="GO" id="GO:0044781">
    <property type="term" value="P:bacterial-type flagellum organization"/>
    <property type="evidence" value="ECO:0007669"/>
    <property type="project" value="InterPro"/>
</dbReference>
<dbReference type="HOGENOM" id="CLU_157797_0_0_9"/>
<sequence length="119" mass="13772">MIATIIQFLVATIFIIVLMYLALKLGGNKYITLNDGKYIKIIERTQLSKENFILLAKIGEEGYVLSSTQKSVDILLKLEKGEIDNIELQKKQQFSKYAFDYSSVIKKLNKKKEDKYEKE</sequence>
<evidence type="ECO:0000256" key="5">
    <source>
        <dbReference type="ARBA" id="ARBA00023136"/>
    </source>
</evidence>
<evidence type="ECO:0000313" key="8">
    <source>
        <dbReference type="Proteomes" id="UP000002730"/>
    </source>
</evidence>
<proteinExistence type="predicted"/>
<comment type="subcellular location">
    <subcellularLocation>
        <location evidence="1">Cell membrane</location>
    </subcellularLocation>
</comment>
<dbReference type="Proteomes" id="UP000002730">
    <property type="component" value="Chromosome"/>
</dbReference>
<name>D9SKH5_CLOC7</name>
<dbReference type="STRING" id="573061.Clocel_1727"/>
<keyword evidence="8" id="KW-1185">Reference proteome</keyword>
<evidence type="ECO:0000256" key="4">
    <source>
        <dbReference type="ARBA" id="ARBA00022989"/>
    </source>
</evidence>
<dbReference type="AlphaFoldDB" id="D9SKH5"/>
<dbReference type="InterPro" id="IPR022781">
    <property type="entry name" value="Flagellar_biosynth_FliO"/>
</dbReference>
<evidence type="ECO:0000256" key="6">
    <source>
        <dbReference type="SAM" id="Phobius"/>
    </source>
</evidence>
<gene>
    <name evidence="7" type="ordered locus">Clocel_1727</name>
</gene>
<keyword evidence="7" id="KW-0969">Cilium</keyword>
<dbReference type="KEGG" id="ccb:Clocel_1727"/>
<keyword evidence="2" id="KW-1003">Cell membrane</keyword>
<keyword evidence="5 6" id="KW-0472">Membrane</keyword>
<keyword evidence="7" id="KW-0282">Flagellum</keyword>
<evidence type="ECO:0000313" key="7">
    <source>
        <dbReference type="EMBL" id="ADL51471.1"/>
    </source>
</evidence>
<dbReference type="eggNOG" id="COG3190">
    <property type="taxonomic scope" value="Bacteria"/>
</dbReference>
<evidence type="ECO:0000256" key="3">
    <source>
        <dbReference type="ARBA" id="ARBA00022692"/>
    </source>
</evidence>
<dbReference type="RefSeq" id="WP_010077317.1">
    <property type="nucleotide sequence ID" value="NC_014393.1"/>
</dbReference>
<keyword evidence="4 6" id="KW-1133">Transmembrane helix</keyword>
<keyword evidence="7" id="KW-0966">Cell projection</keyword>
<accession>D9SKH5</accession>
<dbReference type="EMBL" id="CP002160">
    <property type="protein sequence ID" value="ADL51471.1"/>
    <property type="molecule type" value="Genomic_DNA"/>
</dbReference>
<feature type="transmembrane region" description="Helical" evidence="6">
    <location>
        <begin position="6"/>
        <end position="23"/>
    </location>
</feature>
<keyword evidence="3 6" id="KW-0812">Transmembrane</keyword>
<protein>
    <submittedName>
        <fullName evidence="7">Flagellar biosynthesis domain-containing protein</fullName>
    </submittedName>
</protein>
<dbReference type="OrthoDB" id="1936088at2"/>
<dbReference type="Pfam" id="PF04347">
    <property type="entry name" value="FliO"/>
    <property type="match status" value="1"/>
</dbReference>
<dbReference type="GO" id="GO:0016020">
    <property type="term" value="C:membrane"/>
    <property type="evidence" value="ECO:0007669"/>
    <property type="project" value="InterPro"/>
</dbReference>
<reference evidence="7 8" key="1">
    <citation type="submission" date="2010-08" db="EMBL/GenBank/DDBJ databases">
        <title>Complete sequence of Clostridium cellulovorans 743B.</title>
        <authorList>
            <consortium name="US DOE Joint Genome Institute"/>
            <person name="Lucas S."/>
            <person name="Copeland A."/>
            <person name="Lapidus A."/>
            <person name="Cheng J.-F."/>
            <person name="Bruce D."/>
            <person name="Goodwin L."/>
            <person name="Pitluck S."/>
            <person name="Chertkov O."/>
            <person name="Detter J.C."/>
            <person name="Han C."/>
            <person name="Tapia R."/>
            <person name="Land M."/>
            <person name="Hauser L."/>
            <person name="Chang Y.-J."/>
            <person name="Jeffries C."/>
            <person name="Kyrpides N."/>
            <person name="Ivanova N."/>
            <person name="Mikhailova N."/>
            <person name="Hemme C.L."/>
            <person name="Woyke T."/>
        </authorList>
    </citation>
    <scope>NUCLEOTIDE SEQUENCE [LARGE SCALE GENOMIC DNA]</scope>
    <source>
        <strain evidence="8">ATCC 35296 / DSM 3052 / OCM 3 / 743B</strain>
    </source>
</reference>
<evidence type="ECO:0000256" key="2">
    <source>
        <dbReference type="ARBA" id="ARBA00022475"/>
    </source>
</evidence>
<evidence type="ECO:0000256" key="1">
    <source>
        <dbReference type="ARBA" id="ARBA00004236"/>
    </source>
</evidence>